<feature type="domain" description="Syntrophin C-terminal PH" evidence="4">
    <location>
        <begin position="4"/>
        <end position="64"/>
    </location>
</feature>
<feature type="non-terminal residue" evidence="5">
    <location>
        <position position="1"/>
    </location>
</feature>
<dbReference type="Proteomes" id="UP001488838">
    <property type="component" value="Unassembled WGS sequence"/>
</dbReference>
<dbReference type="InterPro" id="IPR015482">
    <property type="entry name" value="Syntrophin"/>
</dbReference>
<evidence type="ECO:0000259" key="4">
    <source>
        <dbReference type="Pfam" id="PF23012"/>
    </source>
</evidence>
<dbReference type="AlphaFoldDB" id="A0AAW0I9Z6"/>
<evidence type="ECO:0000256" key="2">
    <source>
        <dbReference type="ARBA" id="ARBA00022490"/>
    </source>
</evidence>
<dbReference type="Pfam" id="PF23012">
    <property type="entry name" value="Syntrophin_4th"/>
    <property type="match status" value="1"/>
</dbReference>
<evidence type="ECO:0000256" key="1">
    <source>
        <dbReference type="ARBA" id="ARBA00004496"/>
    </source>
</evidence>
<gene>
    <name evidence="5" type="ORF">U0070_024208</name>
</gene>
<dbReference type="GO" id="GO:0005198">
    <property type="term" value="F:structural molecule activity"/>
    <property type="evidence" value="ECO:0007669"/>
    <property type="project" value="InterPro"/>
</dbReference>
<dbReference type="GO" id="GO:0005737">
    <property type="term" value="C:cytoplasm"/>
    <property type="evidence" value="ECO:0007669"/>
    <property type="project" value="UniProtKB-SubCell"/>
</dbReference>
<dbReference type="EMBL" id="JBBHLL010000183">
    <property type="protein sequence ID" value="KAK7811030.1"/>
    <property type="molecule type" value="Genomic_DNA"/>
</dbReference>
<reference evidence="5 6" key="1">
    <citation type="journal article" date="2023" name="bioRxiv">
        <title>Conserved and derived expression patterns and positive selection on dental genes reveal complex evolutionary context of ever-growing rodent molars.</title>
        <authorList>
            <person name="Calamari Z.T."/>
            <person name="Song A."/>
            <person name="Cohen E."/>
            <person name="Akter M."/>
            <person name="Roy R.D."/>
            <person name="Hallikas O."/>
            <person name="Christensen M.M."/>
            <person name="Li P."/>
            <person name="Marangoni P."/>
            <person name="Jernvall J."/>
            <person name="Klein O.D."/>
        </authorList>
    </citation>
    <scope>NUCLEOTIDE SEQUENCE [LARGE SCALE GENOMIC DNA]</scope>
    <source>
        <strain evidence="5">V071</strain>
    </source>
</reference>
<feature type="region of interest" description="Disordered" evidence="3">
    <location>
        <begin position="73"/>
        <end position="93"/>
    </location>
</feature>
<keyword evidence="2" id="KW-0963">Cytoplasm</keyword>
<dbReference type="GO" id="GO:0016010">
    <property type="term" value="C:dystrophin-associated glycoprotein complex"/>
    <property type="evidence" value="ECO:0007669"/>
    <property type="project" value="TreeGrafter"/>
</dbReference>
<comment type="subcellular location">
    <subcellularLocation>
        <location evidence="1">Cytoplasm</location>
    </subcellularLocation>
</comment>
<comment type="caution">
    <text evidence="5">The sequence shown here is derived from an EMBL/GenBank/DDBJ whole genome shotgun (WGS) entry which is preliminary data.</text>
</comment>
<sequence length="93" mass="10531">SKTYLCSWQGETLCFTVDFALGFTCFDSKTKNVLWRFKFSQLKGSSDDGKTRVKLLFQNPDTKQIETKVKLAHTTSGEKGQLVKRRGKETSSS</sequence>
<dbReference type="PANTHER" id="PTHR10554">
    <property type="entry name" value="SYNTROPHIN"/>
    <property type="match status" value="1"/>
</dbReference>
<evidence type="ECO:0000256" key="3">
    <source>
        <dbReference type="SAM" id="MobiDB-lite"/>
    </source>
</evidence>
<name>A0AAW0I9Z6_MYOGA</name>
<evidence type="ECO:0000313" key="5">
    <source>
        <dbReference type="EMBL" id="KAK7811030.1"/>
    </source>
</evidence>
<dbReference type="InterPro" id="IPR055108">
    <property type="entry name" value="Syntrophin_4th"/>
</dbReference>
<organism evidence="5 6">
    <name type="scientific">Myodes glareolus</name>
    <name type="common">Bank vole</name>
    <name type="synonym">Clethrionomys glareolus</name>
    <dbReference type="NCBI Taxonomy" id="447135"/>
    <lineage>
        <taxon>Eukaryota</taxon>
        <taxon>Metazoa</taxon>
        <taxon>Chordata</taxon>
        <taxon>Craniata</taxon>
        <taxon>Vertebrata</taxon>
        <taxon>Euteleostomi</taxon>
        <taxon>Mammalia</taxon>
        <taxon>Eutheria</taxon>
        <taxon>Euarchontoglires</taxon>
        <taxon>Glires</taxon>
        <taxon>Rodentia</taxon>
        <taxon>Myomorpha</taxon>
        <taxon>Muroidea</taxon>
        <taxon>Cricetidae</taxon>
        <taxon>Arvicolinae</taxon>
        <taxon>Myodes</taxon>
    </lineage>
</organism>
<proteinExistence type="predicted"/>
<evidence type="ECO:0000313" key="6">
    <source>
        <dbReference type="Proteomes" id="UP001488838"/>
    </source>
</evidence>
<keyword evidence="6" id="KW-1185">Reference proteome</keyword>
<protein>
    <recommendedName>
        <fullName evidence="4">Syntrophin C-terminal PH domain-containing protein</fullName>
    </recommendedName>
</protein>
<accession>A0AAW0I9Z6</accession>
<dbReference type="PANTHER" id="PTHR10554:SF3">
    <property type="entry name" value="GAMMA-2-SYNTROPHIN"/>
    <property type="match status" value="1"/>
</dbReference>